<sequence>MTDFLSRVASAPISWGICEVPGWGAMLPTPRVLGEMASLGLPATELGAPGFLPTSPESVREELAEFGMTLIGGFTPVVLHDRRQREATIASARLTASLFERAGATEFISAIVMDEDWSVPRALEADELGHMMEMFAIIDEICAEHGLQQVVHPHVQTLIETASDVQRVLDNCNVKWCLDTGHLAIGGVDPVAFARESADRVGHVHLKDVNMSMAGPVLRHEMPIMAGVQGGLFTPLGQGDVEISAVIETLEAAGYDGWYVIEQDTAITGPLPAEGEGPITSVTVSMDYLRDVVAPRLDAATQAKS</sequence>
<accession>A0A6J7J546</accession>
<dbReference type="InterPro" id="IPR013022">
    <property type="entry name" value="Xyl_isomerase-like_TIM-brl"/>
</dbReference>
<feature type="domain" description="Xylose isomerase-like TIM barrel" evidence="1">
    <location>
        <begin position="36"/>
        <end position="265"/>
    </location>
</feature>
<dbReference type="SUPFAM" id="SSF51658">
    <property type="entry name" value="Xylose isomerase-like"/>
    <property type="match status" value="1"/>
</dbReference>
<protein>
    <submittedName>
        <fullName evidence="2">Unannotated protein</fullName>
    </submittedName>
</protein>
<gene>
    <name evidence="2" type="ORF">UFOPK3772_00739</name>
</gene>
<dbReference type="PANTHER" id="PTHR12110:SF41">
    <property type="entry name" value="INOSOSE DEHYDRATASE"/>
    <property type="match status" value="1"/>
</dbReference>
<evidence type="ECO:0000259" key="1">
    <source>
        <dbReference type="Pfam" id="PF01261"/>
    </source>
</evidence>
<dbReference type="Pfam" id="PF01261">
    <property type="entry name" value="AP_endonuc_2"/>
    <property type="match status" value="1"/>
</dbReference>
<dbReference type="Gene3D" id="3.20.20.150">
    <property type="entry name" value="Divalent-metal-dependent TIM barrel enzymes"/>
    <property type="match status" value="1"/>
</dbReference>
<dbReference type="EMBL" id="CAFBNE010000016">
    <property type="protein sequence ID" value="CAB4938463.1"/>
    <property type="molecule type" value="Genomic_DNA"/>
</dbReference>
<proteinExistence type="predicted"/>
<dbReference type="InterPro" id="IPR050312">
    <property type="entry name" value="IolE/XylAMocC-like"/>
</dbReference>
<organism evidence="2">
    <name type="scientific">freshwater metagenome</name>
    <dbReference type="NCBI Taxonomy" id="449393"/>
    <lineage>
        <taxon>unclassified sequences</taxon>
        <taxon>metagenomes</taxon>
        <taxon>ecological metagenomes</taxon>
    </lineage>
</organism>
<dbReference type="AlphaFoldDB" id="A0A6J7J546"/>
<evidence type="ECO:0000313" key="2">
    <source>
        <dbReference type="EMBL" id="CAB4938463.1"/>
    </source>
</evidence>
<dbReference type="InterPro" id="IPR036237">
    <property type="entry name" value="Xyl_isomerase-like_sf"/>
</dbReference>
<reference evidence="2" key="1">
    <citation type="submission" date="2020-05" db="EMBL/GenBank/DDBJ databases">
        <authorList>
            <person name="Chiriac C."/>
            <person name="Salcher M."/>
            <person name="Ghai R."/>
            <person name="Kavagutti S V."/>
        </authorList>
    </citation>
    <scope>NUCLEOTIDE SEQUENCE</scope>
</reference>
<name>A0A6J7J546_9ZZZZ</name>
<dbReference type="PANTHER" id="PTHR12110">
    <property type="entry name" value="HYDROXYPYRUVATE ISOMERASE"/>
    <property type="match status" value="1"/>
</dbReference>